<accession>A0ABN7SRL1</accession>
<dbReference type="EMBL" id="OU015566">
    <property type="protein sequence ID" value="CAG5103764.1"/>
    <property type="molecule type" value="Genomic_DNA"/>
</dbReference>
<organism evidence="3 4">
    <name type="scientific">Oikopleura dioica</name>
    <name type="common">Tunicate</name>
    <dbReference type="NCBI Taxonomy" id="34765"/>
    <lineage>
        <taxon>Eukaryota</taxon>
        <taxon>Metazoa</taxon>
        <taxon>Chordata</taxon>
        <taxon>Tunicata</taxon>
        <taxon>Appendicularia</taxon>
        <taxon>Copelata</taxon>
        <taxon>Oikopleuridae</taxon>
        <taxon>Oikopleura</taxon>
    </lineage>
</organism>
<dbReference type="Proteomes" id="UP001158576">
    <property type="component" value="Chromosome 1"/>
</dbReference>
<feature type="transmembrane region" description="Helical" evidence="2">
    <location>
        <begin position="66"/>
        <end position="87"/>
    </location>
</feature>
<keyword evidence="4" id="KW-1185">Reference proteome</keyword>
<evidence type="ECO:0000313" key="4">
    <source>
        <dbReference type="Proteomes" id="UP001158576"/>
    </source>
</evidence>
<keyword evidence="2" id="KW-0472">Membrane</keyword>
<proteinExistence type="predicted"/>
<sequence>MVNLLSNKSLRLLTILLSIFGIGACISHCFVFIILFSRIETFGRLWNLEAVRGEEETKLPLSILGQGLWCGGMALCTACVTFSYISARIQNNFDQFCFRGERFATNNVVFLFILTFLISLFGTLTDGYGLLTLLKSSWFSSLGGTALFSMLLIEVFCILGINIVAFICISFTSKDDFLIIQARKNAHLYDHLPRLQAGDATSSSSRSSSSRNSRTEVQYAPVSKKMTSAWGHFNSATDLYHVKALPYDSHFVDKTTSGYSSSISVESEMDKVGIENCDYYLPKAPVVRLQ</sequence>
<gene>
    <name evidence="3" type="ORF">OKIOD_LOCUS9690</name>
</gene>
<keyword evidence="2" id="KW-0812">Transmembrane</keyword>
<evidence type="ECO:0000256" key="2">
    <source>
        <dbReference type="SAM" id="Phobius"/>
    </source>
</evidence>
<keyword evidence="2" id="KW-1133">Transmembrane helix</keyword>
<feature type="transmembrane region" description="Helical" evidence="2">
    <location>
        <begin position="12"/>
        <end position="36"/>
    </location>
</feature>
<protein>
    <submittedName>
        <fullName evidence="3">Oidioi.mRNA.OKI2018_I69.chr1.g925.t1.cds</fullName>
    </submittedName>
</protein>
<feature type="compositionally biased region" description="Low complexity" evidence="1">
    <location>
        <begin position="202"/>
        <end position="212"/>
    </location>
</feature>
<feature type="transmembrane region" description="Helical" evidence="2">
    <location>
        <begin position="146"/>
        <end position="171"/>
    </location>
</feature>
<feature type="region of interest" description="Disordered" evidence="1">
    <location>
        <begin position="197"/>
        <end position="219"/>
    </location>
</feature>
<name>A0ABN7SRL1_OIKDI</name>
<reference evidence="3 4" key="1">
    <citation type="submission" date="2021-04" db="EMBL/GenBank/DDBJ databases">
        <authorList>
            <person name="Bliznina A."/>
        </authorList>
    </citation>
    <scope>NUCLEOTIDE SEQUENCE [LARGE SCALE GENOMIC DNA]</scope>
</reference>
<feature type="transmembrane region" description="Helical" evidence="2">
    <location>
        <begin position="108"/>
        <end position="134"/>
    </location>
</feature>
<evidence type="ECO:0000256" key="1">
    <source>
        <dbReference type="SAM" id="MobiDB-lite"/>
    </source>
</evidence>
<evidence type="ECO:0000313" key="3">
    <source>
        <dbReference type="EMBL" id="CAG5103764.1"/>
    </source>
</evidence>